<gene>
    <name evidence="23" type="ORF">DI564_02265</name>
</gene>
<dbReference type="PROSITE" id="PS50109">
    <property type="entry name" value="HIS_KIN"/>
    <property type="match status" value="1"/>
</dbReference>
<dbReference type="CDD" id="cd00082">
    <property type="entry name" value="HisKA"/>
    <property type="match status" value="1"/>
</dbReference>
<dbReference type="InterPro" id="IPR036890">
    <property type="entry name" value="HATPase_C_sf"/>
</dbReference>
<dbReference type="SUPFAM" id="SSF47226">
    <property type="entry name" value="Histidine-containing phosphotransfer domain, HPT domain"/>
    <property type="match status" value="1"/>
</dbReference>
<evidence type="ECO:0000256" key="7">
    <source>
        <dbReference type="ARBA" id="ARBA00022692"/>
    </source>
</evidence>
<comment type="subunit">
    <text evidence="14">At low DSF concentrations, interacts with RpfF.</text>
</comment>
<dbReference type="SUPFAM" id="SSF55874">
    <property type="entry name" value="ATPase domain of HSP90 chaperone/DNA topoisomerase II/histidine kinase"/>
    <property type="match status" value="1"/>
</dbReference>
<comment type="caution">
    <text evidence="23">The sequence shown here is derived from an EMBL/GenBank/DDBJ whole genome shotgun (WGS) entry which is preliminary data.</text>
</comment>
<organism evidence="23 24">
    <name type="scientific">Rhodanobacter denitrificans</name>
    <dbReference type="NCBI Taxonomy" id="666685"/>
    <lineage>
        <taxon>Bacteria</taxon>
        <taxon>Pseudomonadati</taxon>
        <taxon>Pseudomonadota</taxon>
        <taxon>Gammaproteobacteria</taxon>
        <taxon>Lysobacterales</taxon>
        <taxon>Rhodanobacteraceae</taxon>
        <taxon>Rhodanobacter</taxon>
    </lineage>
</organism>
<dbReference type="Pfam" id="PF02518">
    <property type="entry name" value="HATPase_c"/>
    <property type="match status" value="1"/>
</dbReference>
<comment type="catalytic activity">
    <reaction evidence="1">
        <text>ATP + protein L-histidine = ADP + protein N-phospho-L-histidine.</text>
        <dbReference type="EC" id="2.7.13.3"/>
    </reaction>
</comment>
<evidence type="ECO:0000256" key="2">
    <source>
        <dbReference type="ARBA" id="ARBA00004429"/>
    </source>
</evidence>
<keyword evidence="9 23" id="KW-0418">Kinase</keyword>
<dbReference type="SUPFAM" id="SSF47384">
    <property type="entry name" value="Homodimeric domain of signal transducing histidine kinase"/>
    <property type="match status" value="1"/>
</dbReference>
<dbReference type="InterPro" id="IPR008207">
    <property type="entry name" value="Sig_transdc_His_kin_Hpt_dom"/>
</dbReference>
<sequence>MQSVLEIVKERLSNRPDSEHGQALVRVSIVALCMMYLFGVGAVSGYGDPALKAVMLIGVLDVLASILILAHIVFRPARSNVRRVIGMLVDYSVIGANMHIMGTQLSLLYVLNMWVTIGNGLRYGPWFLLISVAMGAVSFLAVILTTPFWQANNILAWGLLIGLIAIPAYLTSLLRALTRATEEARRANEAKSSFLANMSHEFRTPLNGIVGMSDLLLTTRLTGEQREYADVLQASARSLLTLVEDVLDISAIEAGKLKYNAADFQVDDVLHSVQLMMQPLAANKGLQFELAVAGDVPSAVHGDPGHLRQVLINLVSNAVKFTDDGRIDLQVSRVREQGSAVVVRFEVRDTGIGIAEEAQARIFQAFEQAESGHARRFGGTGLGTTIAKAMTEQMGGTIGFSSEAGRGSVFWVEIPFRLPAQADPAAPVPAAAATNVISFDDPFVRHRARARSMRLLIADDQPANVSVLRKLLEKAGHQIHAVDNGEAVLDAIETTVYDAVIIDLHMPGVSGIDVIRQSRVMHAGRQQIPFIVLSADVTARTIAETESAGAHVFLAKPVVVSRLLDVLAEIASGAKPEDAPKAVGAAPPATDETVSREVLNDLEELHLGSGFVSLFVEECMQDALKCIGQLDALAEESQWDEYRDVCHALKGVAGNVGAMRLAQAASDSMRLANWQLAREWKMRNQGIRRQLDQAQNAFKTILQERGPANPARATPDPAFP</sequence>
<feature type="transmembrane region" description="Helical" evidence="19">
    <location>
        <begin position="53"/>
        <end position="74"/>
    </location>
</feature>
<dbReference type="InterPro" id="IPR001789">
    <property type="entry name" value="Sig_transdc_resp-reg_receiver"/>
</dbReference>
<feature type="modified residue" description="4-aspartylphosphate" evidence="17">
    <location>
        <position position="503"/>
    </location>
</feature>
<evidence type="ECO:0000256" key="14">
    <source>
        <dbReference type="ARBA" id="ARBA00064003"/>
    </source>
</evidence>
<keyword evidence="18" id="KW-0175">Coiled coil</keyword>
<protein>
    <recommendedName>
        <fullName evidence="15">Sensory/regulatory protein RpfC</fullName>
        <ecNumber evidence="3">2.7.13.3</ecNumber>
    </recommendedName>
</protein>
<keyword evidence="13 19" id="KW-0472">Membrane</keyword>
<evidence type="ECO:0000256" key="12">
    <source>
        <dbReference type="ARBA" id="ARBA00023012"/>
    </source>
</evidence>
<dbReference type="Gene3D" id="1.10.287.130">
    <property type="match status" value="1"/>
</dbReference>
<keyword evidence="5 17" id="KW-0597">Phosphoprotein</keyword>
<dbReference type="GO" id="GO:0005886">
    <property type="term" value="C:plasma membrane"/>
    <property type="evidence" value="ECO:0007669"/>
    <property type="project" value="UniProtKB-SubCell"/>
</dbReference>
<dbReference type="SUPFAM" id="SSF52172">
    <property type="entry name" value="CheY-like"/>
    <property type="match status" value="1"/>
</dbReference>
<evidence type="ECO:0000256" key="5">
    <source>
        <dbReference type="ARBA" id="ARBA00022553"/>
    </source>
</evidence>
<keyword evidence="10" id="KW-0067">ATP-binding</keyword>
<dbReference type="Pfam" id="PF01627">
    <property type="entry name" value="Hpt"/>
    <property type="match status" value="1"/>
</dbReference>
<evidence type="ECO:0000259" key="21">
    <source>
        <dbReference type="PROSITE" id="PS50110"/>
    </source>
</evidence>
<evidence type="ECO:0000256" key="17">
    <source>
        <dbReference type="PROSITE-ProRule" id="PRU00169"/>
    </source>
</evidence>
<evidence type="ECO:0000256" key="16">
    <source>
        <dbReference type="PROSITE-ProRule" id="PRU00110"/>
    </source>
</evidence>
<feature type="domain" description="HPt" evidence="22">
    <location>
        <begin position="608"/>
        <end position="705"/>
    </location>
</feature>
<evidence type="ECO:0000256" key="4">
    <source>
        <dbReference type="ARBA" id="ARBA00022475"/>
    </source>
</evidence>
<dbReference type="InterPro" id="IPR005467">
    <property type="entry name" value="His_kinase_dom"/>
</dbReference>
<evidence type="ECO:0000256" key="11">
    <source>
        <dbReference type="ARBA" id="ARBA00022989"/>
    </source>
</evidence>
<feature type="transmembrane region" description="Helical" evidence="19">
    <location>
        <begin position="126"/>
        <end position="148"/>
    </location>
</feature>
<dbReference type="Gene3D" id="1.20.120.160">
    <property type="entry name" value="HPT domain"/>
    <property type="match status" value="1"/>
</dbReference>
<dbReference type="Gene3D" id="3.40.50.2300">
    <property type="match status" value="1"/>
</dbReference>
<dbReference type="Pfam" id="PF00072">
    <property type="entry name" value="Response_reg"/>
    <property type="match status" value="1"/>
</dbReference>
<dbReference type="GO" id="GO:0000155">
    <property type="term" value="F:phosphorelay sensor kinase activity"/>
    <property type="evidence" value="ECO:0007669"/>
    <property type="project" value="InterPro"/>
</dbReference>
<dbReference type="InterPro" id="IPR036641">
    <property type="entry name" value="HPT_dom_sf"/>
</dbReference>
<dbReference type="InterPro" id="IPR003661">
    <property type="entry name" value="HisK_dim/P_dom"/>
</dbReference>
<dbReference type="PANTHER" id="PTHR45339">
    <property type="entry name" value="HYBRID SIGNAL TRANSDUCTION HISTIDINE KINASE J"/>
    <property type="match status" value="1"/>
</dbReference>
<feature type="coiled-coil region" evidence="18">
    <location>
        <begin position="677"/>
        <end position="704"/>
    </location>
</feature>
<dbReference type="PROSITE" id="PS50110">
    <property type="entry name" value="RESPONSE_REGULATORY"/>
    <property type="match status" value="1"/>
</dbReference>
<keyword evidence="12" id="KW-0902">Two-component regulatory system</keyword>
<evidence type="ECO:0000256" key="15">
    <source>
        <dbReference type="ARBA" id="ARBA00068150"/>
    </source>
</evidence>
<evidence type="ECO:0000313" key="24">
    <source>
        <dbReference type="Proteomes" id="UP000249046"/>
    </source>
</evidence>
<name>A0A2W5KU93_9GAMM</name>
<dbReference type="PANTHER" id="PTHR45339:SF1">
    <property type="entry name" value="HYBRID SIGNAL TRANSDUCTION HISTIDINE KINASE J"/>
    <property type="match status" value="1"/>
</dbReference>
<dbReference type="Pfam" id="PF00512">
    <property type="entry name" value="HisKA"/>
    <property type="match status" value="1"/>
</dbReference>
<dbReference type="FunFam" id="3.30.565.10:FF:000010">
    <property type="entry name" value="Sensor histidine kinase RcsC"/>
    <property type="match status" value="1"/>
</dbReference>
<evidence type="ECO:0000259" key="20">
    <source>
        <dbReference type="PROSITE" id="PS50109"/>
    </source>
</evidence>
<proteinExistence type="predicted"/>
<evidence type="ECO:0000256" key="6">
    <source>
        <dbReference type="ARBA" id="ARBA00022679"/>
    </source>
</evidence>
<keyword evidence="4" id="KW-1003">Cell membrane</keyword>
<evidence type="ECO:0000256" key="19">
    <source>
        <dbReference type="SAM" id="Phobius"/>
    </source>
</evidence>
<dbReference type="CDD" id="cd17546">
    <property type="entry name" value="REC_hyHK_CKI1_RcsC-like"/>
    <property type="match status" value="1"/>
</dbReference>
<dbReference type="Gene3D" id="3.30.565.10">
    <property type="entry name" value="Histidine kinase-like ATPase, C-terminal domain"/>
    <property type="match status" value="1"/>
</dbReference>
<feature type="transmembrane region" description="Helical" evidence="19">
    <location>
        <begin position="94"/>
        <end position="114"/>
    </location>
</feature>
<dbReference type="GO" id="GO:0005524">
    <property type="term" value="F:ATP binding"/>
    <property type="evidence" value="ECO:0007669"/>
    <property type="project" value="UniProtKB-KW"/>
</dbReference>
<dbReference type="SMART" id="SM00387">
    <property type="entry name" value="HATPase_c"/>
    <property type="match status" value="1"/>
</dbReference>
<evidence type="ECO:0000256" key="9">
    <source>
        <dbReference type="ARBA" id="ARBA00022777"/>
    </source>
</evidence>
<dbReference type="PRINTS" id="PR00344">
    <property type="entry name" value="BCTRLSENSOR"/>
</dbReference>
<dbReference type="InterPro" id="IPR004358">
    <property type="entry name" value="Sig_transdc_His_kin-like_C"/>
</dbReference>
<dbReference type="AlphaFoldDB" id="A0A2W5KU93"/>
<comment type="subcellular location">
    <subcellularLocation>
        <location evidence="2">Cell inner membrane</location>
        <topology evidence="2">Multi-pass membrane protein</topology>
    </subcellularLocation>
</comment>
<evidence type="ECO:0000256" key="8">
    <source>
        <dbReference type="ARBA" id="ARBA00022741"/>
    </source>
</evidence>
<dbReference type="InterPro" id="IPR036097">
    <property type="entry name" value="HisK_dim/P_sf"/>
</dbReference>
<evidence type="ECO:0000259" key="22">
    <source>
        <dbReference type="PROSITE" id="PS50894"/>
    </source>
</evidence>
<keyword evidence="8" id="KW-0547">Nucleotide-binding</keyword>
<dbReference type="EMBL" id="QFPO01000002">
    <property type="protein sequence ID" value="PZQ19629.1"/>
    <property type="molecule type" value="Genomic_DNA"/>
</dbReference>
<keyword evidence="11 19" id="KW-1133">Transmembrane helix</keyword>
<dbReference type="Proteomes" id="UP000249046">
    <property type="component" value="Unassembled WGS sequence"/>
</dbReference>
<feature type="transmembrane region" description="Helical" evidence="19">
    <location>
        <begin position="154"/>
        <end position="177"/>
    </location>
</feature>
<keyword evidence="6" id="KW-0808">Transferase</keyword>
<reference evidence="23 24" key="1">
    <citation type="submission" date="2017-08" db="EMBL/GenBank/DDBJ databases">
        <title>Infants hospitalized years apart are colonized by the same room-sourced microbial strains.</title>
        <authorList>
            <person name="Brooks B."/>
            <person name="Olm M.R."/>
            <person name="Firek B.A."/>
            <person name="Baker R."/>
            <person name="Thomas B.C."/>
            <person name="Morowitz M.J."/>
            <person name="Banfield J.F."/>
        </authorList>
    </citation>
    <scope>NUCLEOTIDE SEQUENCE [LARGE SCALE GENOMIC DNA]</scope>
    <source>
        <strain evidence="23">S2_005_003_R2_42</strain>
    </source>
</reference>
<dbReference type="InterPro" id="IPR003594">
    <property type="entry name" value="HATPase_dom"/>
</dbReference>
<evidence type="ECO:0000256" key="3">
    <source>
        <dbReference type="ARBA" id="ARBA00012438"/>
    </source>
</evidence>
<dbReference type="CDD" id="cd16922">
    <property type="entry name" value="HATPase_EvgS-ArcB-TorS-like"/>
    <property type="match status" value="1"/>
</dbReference>
<feature type="transmembrane region" description="Helical" evidence="19">
    <location>
        <begin position="23"/>
        <end position="46"/>
    </location>
</feature>
<feature type="modified residue" description="Phosphohistidine" evidence="16">
    <location>
        <position position="647"/>
    </location>
</feature>
<dbReference type="FunFam" id="1.10.287.130:FF:000002">
    <property type="entry name" value="Two-component osmosensing histidine kinase"/>
    <property type="match status" value="1"/>
</dbReference>
<evidence type="ECO:0000313" key="23">
    <source>
        <dbReference type="EMBL" id="PZQ19629.1"/>
    </source>
</evidence>
<keyword evidence="7 19" id="KW-0812">Transmembrane</keyword>
<evidence type="ECO:0000256" key="18">
    <source>
        <dbReference type="SAM" id="Coils"/>
    </source>
</evidence>
<dbReference type="SMART" id="SM00448">
    <property type="entry name" value="REC"/>
    <property type="match status" value="1"/>
</dbReference>
<dbReference type="InterPro" id="IPR011006">
    <property type="entry name" value="CheY-like_superfamily"/>
</dbReference>
<evidence type="ECO:0000256" key="1">
    <source>
        <dbReference type="ARBA" id="ARBA00000085"/>
    </source>
</evidence>
<dbReference type="PROSITE" id="PS50894">
    <property type="entry name" value="HPT"/>
    <property type="match status" value="1"/>
</dbReference>
<dbReference type="EC" id="2.7.13.3" evidence="3"/>
<evidence type="ECO:0000256" key="13">
    <source>
        <dbReference type="ARBA" id="ARBA00023136"/>
    </source>
</evidence>
<feature type="domain" description="Histidine kinase" evidence="20">
    <location>
        <begin position="197"/>
        <end position="418"/>
    </location>
</feature>
<feature type="domain" description="Response regulatory" evidence="21">
    <location>
        <begin position="454"/>
        <end position="571"/>
    </location>
</feature>
<accession>A0A2W5KU93</accession>
<dbReference type="SMART" id="SM00388">
    <property type="entry name" value="HisKA"/>
    <property type="match status" value="1"/>
</dbReference>
<evidence type="ECO:0000256" key="10">
    <source>
        <dbReference type="ARBA" id="ARBA00022840"/>
    </source>
</evidence>